<dbReference type="PANTHER" id="PTHR23279:SF12">
    <property type="entry name" value="DEFECTIVE PROBOSCIS EXTENSION RESPONSE 14, ISOFORM A-RELATED"/>
    <property type="match status" value="1"/>
</dbReference>
<organism evidence="2 3">
    <name type="scientific">Megaselia scalaris</name>
    <name type="common">Humpbacked fly</name>
    <name type="synonym">Phora scalaris</name>
    <dbReference type="NCBI Taxonomy" id="36166"/>
    <lineage>
        <taxon>Eukaryota</taxon>
        <taxon>Metazoa</taxon>
        <taxon>Ecdysozoa</taxon>
        <taxon>Arthropoda</taxon>
        <taxon>Hexapoda</taxon>
        <taxon>Insecta</taxon>
        <taxon>Pterygota</taxon>
        <taxon>Neoptera</taxon>
        <taxon>Endopterygota</taxon>
        <taxon>Diptera</taxon>
        <taxon>Brachycera</taxon>
        <taxon>Muscomorpha</taxon>
        <taxon>Platypezoidea</taxon>
        <taxon>Phoridae</taxon>
        <taxon>Megaseliini</taxon>
        <taxon>Megaselia</taxon>
    </lineage>
</organism>
<dbReference type="EMBL" id="CAQQ02185417">
    <property type="status" value="NOT_ANNOTATED_CDS"/>
    <property type="molecule type" value="Genomic_DNA"/>
</dbReference>
<dbReference type="SUPFAM" id="SSF48726">
    <property type="entry name" value="Immunoglobulin"/>
    <property type="match status" value="1"/>
</dbReference>
<sequence length="204" mass="22913">MNPQSHSFCSMSSRDWCPVTTFRPSLSTCFTTGANQPLNCHRMNADNAECAIWNQLQTQSVKNTEMVIEMDTIGIGISFGCGWTGGLKVSWVKKNVDANGAFELLTVGLHTYSGDNRYTVEFQYPHNWRLKISNARKSDEGTYECQISTHPPRVMQISGHEVLHEVVNEAAMAFYHKQFALAAFLDIEGAFSKLHHCVHQGCTY</sequence>
<dbReference type="HOGENOM" id="CLU_1344634_0_0_1"/>
<dbReference type="PROSITE" id="PS50835">
    <property type="entry name" value="IG_LIKE"/>
    <property type="match status" value="1"/>
</dbReference>
<dbReference type="GO" id="GO:0050808">
    <property type="term" value="P:synapse organization"/>
    <property type="evidence" value="ECO:0007669"/>
    <property type="project" value="TreeGrafter"/>
</dbReference>
<name>T1GFN7_MEGSC</name>
<dbReference type="AlphaFoldDB" id="T1GFN7"/>
<reference evidence="3" key="1">
    <citation type="submission" date="2013-02" db="EMBL/GenBank/DDBJ databases">
        <authorList>
            <person name="Hughes D."/>
        </authorList>
    </citation>
    <scope>NUCLEOTIDE SEQUENCE</scope>
    <source>
        <strain>Durham</strain>
        <strain evidence="3">NC isolate 2 -- Noor lab</strain>
    </source>
</reference>
<feature type="domain" description="Ig-like" evidence="1">
    <location>
        <begin position="18"/>
        <end position="158"/>
    </location>
</feature>
<reference evidence="2" key="2">
    <citation type="submission" date="2015-06" db="UniProtKB">
        <authorList>
            <consortium name="EnsemblMetazoa"/>
        </authorList>
    </citation>
    <scope>IDENTIFICATION</scope>
</reference>
<dbReference type="PANTHER" id="PTHR23279">
    <property type="entry name" value="DEFECTIVE PROBOSCIS EXTENSION RESPONSE DPR -RELATED"/>
    <property type="match status" value="1"/>
</dbReference>
<dbReference type="InterPro" id="IPR007110">
    <property type="entry name" value="Ig-like_dom"/>
</dbReference>
<dbReference type="GO" id="GO:0032589">
    <property type="term" value="C:neuron projection membrane"/>
    <property type="evidence" value="ECO:0007669"/>
    <property type="project" value="TreeGrafter"/>
</dbReference>
<dbReference type="InterPro" id="IPR013783">
    <property type="entry name" value="Ig-like_fold"/>
</dbReference>
<dbReference type="InterPro" id="IPR013106">
    <property type="entry name" value="Ig_V-set"/>
</dbReference>
<evidence type="ECO:0000313" key="2">
    <source>
        <dbReference type="EnsemblMetazoa" id="MESCA002182-PA"/>
    </source>
</evidence>
<dbReference type="Pfam" id="PF07686">
    <property type="entry name" value="V-set"/>
    <property type="match status" value="1"/>
</dbReference>
<evidence type="ECO:0000313" key="3">
    <source>
        <dbReference type="Proteomes" id="UP000015102"/>
    </source>
</evidence>
<keyword evidence="3" id="KW-1185">Reference proteome</keyword>
<dbReference type="InterPro" id="IPR036179">
    <property type="entry name" value="Ig-like_dom_sf"/>
</dbReference>
<dbReference type="STRING" id="36166.T1GFN7"/>
<proteinExistence type="predicted"/>
<dbReference type="Gene3D" id="2.60.40.10">
    <property type="entry name" value="Immunoglobulins"/>
    <property type="match status" value="1"/>
</dbReference>
<accession>T1GFN7</accession>
<protein>
    <recommendedName>
        <fullName evidence="1">Ig-like domain-containing protein</fullName>
    </recommendedName>
</protein>
<dbReference type="EnsemblMetazoa" id="MESCA002182-RA">
    <property type="protein sequence ID" value="MESCA002182-PA"/>
    <property type="gene ID" value="MESCA002182"/>
</dbReference>
<evidence type="ECO:0000259" key="1">
    <source>
        <dbReference type="PROSITE" id="PS50835"/>
    </source>
</evidence>
<dbReference type="Proteomes" id="UP000015102">
    <property type="component" value="Unassembled WGS sequence"/>
</dbReference>
<dbReference type="InterPro" id="IPR037448">
    <property type="entry name" value="Zig-8"/>
</dbReference>